<gene>
    <name evidence="2" type="ORF">ACFS2C_03845</name>
</gene>
<keyword evidence="1" id="KW-0472">Membrane</keyword>
<evidence type="ECO:0000313" key="2">
    <source>
        <dbReference type="EMBL" id="MFD2798521.1"/>
    </source>
</evidence>
<dbReference type="PANTHER" id="PTHR23542:SF1">
    <property type="entry name" value="MAJOR FACILITATOR SUPERFAMILY (MFS) PROFILE DOMAIN-CONTAINING PROTEIN"/>
    <property type="match status" value="1"/>
</dbReference>
<evidence type="ECO:0000256" key="1">
    <source>
        <dbReference type="SAM" id="Phobius"/>
    </source>
</evidence>
<keyword evidence="3" id="KW-1185">Reference proteome</keyword>
<feature type="transmembrane region" description="Helical" evidence="1">
    <location>
        <begin position="166"/>
        <end position="187"/>
    </location>
</feature>
<sequence>MPLRPYLDVLRIPGMPASVLLAALARLPMTATGITLTLHVVSGLGRGYGAAGLVGTATTAGTALAAPLLGRTIDRHGLRPVVAACGLVSALFWVAAPHLPYPLLLAAALPAGALMLPVSPIARQVVTALVPPAQRRTAFSLDSIMVEAAFMTGPALGIFVSTQVSSTAALTGIGVAFGLCSAALYAVNPPIRTADELGMRDPVRPPIRSWLDSRMLATLLVAMGALFVLVGMELAALAVLRTSGEVSWTGVVIAVMCLASLLGGVVHGTASRSASQLTLMVALAVLTIPAAVVAGPWWLLALVLVPANLVCAPTLAATTEAVSHLAPPVVRGEAMGLQDSATRLGLALGSPVVGFVMDHASPGWGFVAAGLGGLVFAAAGWALRRRPVRHRVAVAEAG</sequence>
<feature type="transmembrane region" description="Helical" evidence="1">
    <location>
        <begin position="277"/>
        <end position="299"/>
    </location>
</feature>
<feature type="transmembrane region" description="Helical" evidence="1">
    <location>
        <begin position="77"/>
        <end position="95"/>
    </location>
</feature>
<dbReference type="RefSeq" id="WP_377389438.1">
    <property type="nucleotide sequence ID" value="NZ_JBHSAN010000017.1"/>
</dbReference>
<keyword evidence="1" id="KW-1133">Transmembrane helix</keyword>
<dbReference type="Proteomes" id="UP001597478">
    <property type="component" value="Unassembled WGS sequence"/>
</dbReference>
<keyword evidence="1" id="KW-0812">Transmembrane</keyword>
<reference evidence="3" key="1">
    <citation type="journal article" date="2019" name="Int. J. Syst. Evol. Microbiol.">
        <title>The Global Catalogue of Microorganisms (GCM) 10K type strain sequencing project: providing services to taxonomists for standard genome sequencing and annotation.</title>
        <authorList>
            <consortium name="The Broad Institute Genomics Platform"/>
            <consortium name="The Broad Institute Genome Sequencing Center for Infectious Disease"/>
            <person name="Wu L."/>
            <person name="Ma J."/>
        </authorList>
    </citation>
    <scope>NUCLEOTIDE SEQUENCE [LARGE SCALE GENOMIC DNA]</scope>
    <source>
        <strain evidence="3">IBRC-M 10906</strain>
    </source>
</reference>
<protein>
    <submittedName>
        <fullName evidence="2">MFS transporter</fullName>
    </submittedName>
</protein>
<feature type="transmembrane region" description="Helical" evidence="1">
    <location>
        <begin position="216"/>
        <end position="240"/>
    </location>
</feature>
<feature type="transmembrane region" description="Helical" evidence="1">
    <location>
        <begin position="101"/>
        <end position="118"/>
    </location>
</feature>
<dbReference type="Pfam" id="PF07690">
    <property type="entry name" value="MFS_1"/>
    <property type="match status" value="1"/>
</dbReference>
<feature type="transmembrane region" description="Helical" evidence="1">
    <location>
        <begin position="49"/>
        <end position="70"/>
    </location>
</feature>
<feature type="transmembrane region" description="Helical" evidence="1">
    <location>
        <begin position="139"/>
        <end position="160"/>
    </location>
</feature>
<feature type="transmembrane region" description="Helical" evidence="1">
    <location>
        <begin position="246"/>
        <end position="265"/>
    </location>
</feature>
<comment type="caution">
    <text evidence="2">The sequence shown here is derived from an EMBL/GenBank/DDBJ whole genome shotgun (WGS) entry which is preliminary data.</text>
</comment>
<dbReference type="PANTHER" id="PTHR23542">
    <property type="match status" value="1"/>
</dbReference>
<dbReference type="SUPFAM" id="SSF103473">
    <property type="entry name" value="MFS general substrate transporter"/>
    <property type="match status" value="1"/>
</dbReference>
<dbReference type="InterPro" id="IPR036259">
    <property type="entry name" value="MFS_trans_sf"/>
</dbReference>
<feature type="transmembrane region" description="Helical" evidence="1">
    <location>
        <begin position="363"/>
        <end position="383"/>
    </location>
</feature>
<proteinExistence type="predicted"/>
<name>A0ABW5W8H7_9PSEU</name>
<dbReference type="Gene3D" id="1.20.1250.20">
    <property type="entry name" value="MFS general substrate transporter like domains"/>
    <property type="match status" value="1"/>
</dbReference>
<dbReference type="EMBL" id="JBHUOF010000004">
    <property type="protein sequence ID" value="MFD2798521.1"/>
    <property type="molecule type" value="Genomic_DNA"/>
</dbReference>
<evidence type="ECO:0000313" key="3">
    <source>
        <dbReference type="Proteomes" id="UP001597478"/>
    </source>
</evidence>
<organism evidence="2 3">
    <name type="scientific">Prauserella oleivorans</name>
    <dbReference type="NCBI Taxonomy" id="1478153"/>
    <lineage>
        <taxon>Bacteria</taxon>
        <taxon>Bacillati</taxon>
        <taxon>Actinomycetota</taxon>
        <taxon>Actinomycetes</taxon>
        <taxon>Pseudonocardiales</taxon>
        <taxon>Pseudonocardiaceae</taxon>
        <taxon>Prauserella</taxon>
    </lineage>
</organism>
<accession>A0ABW5W8H7</accession>
<dbReference type="InterPro" id="IPR011701">
    <property type="entry name" value="MFS"/>
</dbReference>